<sequence>MNCRIKLMSSTRFRRDTSNLFKEQRSVRLSVLEYFREELSAINSKINDYNGHIRYRSITEIKAIISVVKMKDILSDFYFKGVQHAIKKTKNFDLLKLKAMWMLSALWDLANEIIDVTTRGLPYVCEMTCSSSSSDD</sequence>
<protein>
    <submittedName>
        <fullName evidence="1">Uncharacterized protein</fullName>
    </submittedName>
</protein>
<dbReference type="EMBL" id="WJQU01000004">
    <property type="protein sequence ID" value="KAJ6635674.1"/>
    <property type="molecule type" value="Genomic_DNA"/>
</dbReference>
<organism evidence="1 2">
    <name type="scientific">Pseudolycoriella hygida</name>
    <dbReference type="NCBI Taxonomy" id="35572"/>
    <lineage>
        <taxon>Eukaryota</taxon>
        <taxon>Metazoa</taxon>
        <taxon>Ecdysozoa</taxon>
        <taxon>Arthropoda</taxon>
        <taxon>Hexapoda</taxon>
        <taxon>Insecta</taxon>
        <taxon>Pterygota</taxon>
        <taxon>Neoptera</taxon>
        <taxon>Endopterygota</taxon>
        <taxon>Diptera</taxon>
        <taxon>Nematocera</taxon>
        <taxon>Sciaroidea</taxon>
        <taxon>Sciaridae</taxon>
        <taxon>Pseudolycoriella</taxon>
    </lineage>
</organism>
<comment type="caution">
    <text evidence="1">The sequence shown here is derived from an EMBL/GenBank/DDBJ whole genome shotgun (WGS) entry which is preliminary data.</text>
</comment>
<dbReference type="Proteomes" id="UP001151699">
    <property type="component" value="Chromosome C"/>
</dbReference>
<accession>A0A9Q0MRM6</accession>
<evidence type="ECO:0000313" key="1">
    <source>
        <dbReference type="EMBL" id="KAJ6635674.1"/>
    </source>
</evidence>
<dbReference type="AlphaFoldDB" id="A0A9Q0MRM6"/>
<reference evidence="1" key="1">
    <citation type="submission" date="2022-07" db="EMBL/GenBank/DDBJ databases">
        <authorList>
            <person name="Trinca V."/>
            <person name="Uliana J.V.C."/>
            <person name="Torres T.T."/>
            <person name="Ward R.J."/>
            <person name="Monesi N."/>
        </authorList>
    </citation>
    <scope>NUCLEOTIDE SEQUENCE</scope>
    <source>
        <strain evidence="1">HSMRA1968</strain>
        <tissue evidence="1">Whole embryos</tissue>
    </source>
</reference>
<name>A0A9Q0MRM6_9DIPT</name>
<keyword evidence="2" id="KW-1185">Reference proteome</keyword>
<proteinExistence type="predicted"/>
<gene>
    <name evidence="1" type="ORF">Bhyg_14260</name>
</gene>
<evidence type="ECO:0000313" key="2">
    <source>
        <dbReference type="Proteomes" id="UP001151699"/>
    </source>
</evidence>